<gene>
    <name evidence="4" type="ORF">FRC98_20705</name>
</gene>
<accession>A0A5C6WVY4</accession>
<feature type="region of interest" description="Disordered" evidence="1">
    <location>
        <begin position="538"/>
        <end position="577"/>
    </location>
</feature>
<evidence type="ECO:0008006" key="6">
    <source>
        <dbReference type="Google" id="ProtNLM"/>
    </source>
</evidence>
<evidence type="ECO:0000313" key="5">
    <source>
        <dbReference type="Proteomes" id="UP000321412"/>
    </source>
</evidence>
<evidence type="ECO:0000256" key="1">
    <source>
        <dbReference type="SAM" id="MobiDB-lite"/>
    </source>
</evidence>
<feature type="domain" description="MobA/VirD2-like nuclease" evidence="2">
    <location>
        <begin position="26"/>
        <end position="150"/>
    </location>
</feature>
<dbReference type="OrthoDB" id="955344at2"/>
<dbReference type="InterPro" id="IPR005094">
    <property type="entry name" value="Endonuclease_MobA/VirD2"/>
</dbReference>
<keyword evidence="5" id="KW-1185">Reference proteome</keyword>
<dbReference type="Pfam" id="PF03432">
    <property type="entry name" value="Relaxase"/>
    <property type="match status" value="1"/>
</dbReference>
<dbReference type="Pfam" id="PF22863">
    <property type="entry name" value="TraI_middle"/>
    <property type="match status" value="1"/>
</dbReference>
<evidence type="ECO:0000259" key="3">
    <source>
        <dbReference type="Pfam" id="PF22863"/>
    </source>
</evidence>
<evidence type="ECO:0000313" key="4">
    <source>
        <dbReference type="EMBL" id="TXD33396.1"/>
    </source>
</evidence>
<dbReference type="Proteomes" id="UP000321412">
    <property type="component" value="Unassembled WGS sequence"/>
</dbReference>
<feature type="region of interest" description="Disordered" evidence="1">
    <location>
        <begin position="255"/>
        <end position="357"/>
    </location>
</feature>
<evidence type="ECO:0000259" key="2">
    <source>
        <dbReference type="Pfam" id="PF03432"/>
    </source>
</evidence>
<comment type="caution">
    <text evidence="4">The sequence shown here is derived from an EMBL/GenBank/DDBJ whole genome shotgun (WGS) entry which is preliminary data.</text>
</comment>
<organism evidence="4 5">
    <name type="scientific">Lujinxingia vulgaris</name>
    <dbReference type="NCBI Taxonomy" id="2600176"/>
    <lineage>
        <taxon>Bacteria</taxon>
        <taxon>Deltaproteobacteria</taxon>
        <taxon>Bradymonadales</taxon>
        <taxon>Lujinxingiaceae</taxon>
        <taxon>Lujinxingia</taxon>
    </lineage>
</organism>
<feature type="compositionally biased region" description="Basic and acidic residues" evidence="1">
    <location>
        <begin position="506"/>
        <end position="518"/>
    </location>
</feature>
<feature type="domain" description="TraI-like middle" evidence="3">
    <location>
        <begin position="179"/>
        <end position="258"/>
    </location>
</feature>
<dbReference type="InterPro" id="IPR054462">
    <property type="entry name" value="TraI_M"/>
</dbReference>
<feature type="compositionally biased region" description="Basic and acidic residues" evidence="1">
    <location>
        <begin position="255"/>
        <end position="304"/>
    </location>
</feature>
<feature type="compositionally biased region" description="Basic and acidic residues" evidence="1">
    <location>
        <begin position="327"/>
        <end position="339"/>
    </location>
</feature>
<feature type="region of interest" description="Disordered" evidence="1">
    <location>
        <begin position="506"/>
        <end position="525"/>
    </location>
</feature>
<reference evidence="4 5" key="1">
    <citation type="submission" date="2019-08" db="EMBL/GenBank/DDBJ databases">
        <title>Bradymonadales sp. TMQ4.</title>
        <authorList>
            <person name="Liang Q."/>
        </authorList>
    </citation>
    <scope>NUCLEOTIDE SEQUENCE [LARGE SCALE GENOMIC DNA]</scope>
    <source>
        <strain evidence="4 5">TMQ4</strain>
    </source>
</reference>
<dbReference type="EMBL" id="VOSM01000025">
    <property type="protein sequence ID" value="TXD33396.1"/>
    <property type="molecule type" value="Genomic_DNA"/>
</dbReference>
<dbReference type="AlphaFoldDB" id="A0A5C6WVY4"/>
<sequence length="577" mass="63762">MIGKAHTGKSFGGLARYLQSGGKGEQAERVAWAESRNLPTDDPEAAARIMRATANDNARVQKPVYHLSLSCDPDDKPDKAELLDRASRVIDDLGLKEHQALIVAHSDTDHTHVHILVNRVHPETGKAWTNSHDFARIEKSLREIEDARGLRQVPGHHARSPGQEAPDRSQGVSTGQLRQMERDGQRPFAELVKEASGDAFKTSQSWTELHDRLGLEGLRLEKKGRGLVVTDGTEQAKASAVSRDASLKALEKRIGNYVEPERAPGQSREHGDRAPDGPGHREAGRDAGRNDGHRPGSEPGRGADGKTAPQPGQNDDQDRAATVGQRNPDRNDRGRDRSGRNLQPGLESAPHRGAEPPALRQKLDRYHASVARQEQLKALKAEQTQAAKTINRFQQKSAWGQRQEQALDQVWQTAFRDPERAKKHFETLAGQRGGQRAALKILKVNPSEFGRMRGISVLGLKNAERKEAQSALQQLPGEVRRVSGIRTALQSDRQAVQDAQMVKRELEPRVKGLDEQQRQEPGQRAQLKEIAKEARGLSDQAWQSLSQADRQAVTSGRELQKQSRGRAQGARGIDISR</sequence>
<proteinExistence type="predicted"/>
<dbReference type="RefSeq" id="WP_146983488.1">
    <property type="nucleotide sequence ID" value="NZ_VOSM01000025.1"/>
</dbReference>
<name>A0A5C6WVY4_9DELT</name>
<protein>
    <recommendedName>
        <fullName evidence="6">Relaxase</fullName>
    </recommendedName>
</protein>
<feature type="region of interest" description="Disordered" evidence="1">
    <location>
        <begin position="153"/>
        <end position="185"/>
    </location>
</feature>
<feature type="compositionally biased region" description="Polar residues" evidence="1">
    <location>
        <begin position="540"/>
        <end position="554"/>
    </location>
</feature>